<dbReference type="GO" id="GO:0046872">
    <property type="term" value="F:metal ion binding"/>
    <property type="evidence" value="ECO:0007669"/>
    <property type="project" value="UniProtKB-KW"/>
</dbReference>
<dbReference type="Gene3D" id="2.60.40.1080">
    <property type="match status" value="2"/>
</dbReference>
<accession>A0AA49JZS9</accession>
<feature type="domain" description="BIG2" evidence="8">
    <location>
        <begin position="32"/>
        <end position="117"/>
    </location>
</feature>
<dbReference type="GO" id="GO:0006508">
    <property type="term" value="P:proteolysis"/>
    <property type="evidence" value="ECO:0007669"/>
    <property type="project" value="UniProtKB-KW"/>
</dbReference>
<dbReference type="GO" id="GO:0004222">
    <property type="term" value="F:metalloendopeptidase activity"/>
    <property type="evidence" value="ECO:0007669"/>
    <property type="project" value="InterPro"/>
</dbReference>
<feature type="domain" description="BIG2" evidence="8">
    <location>
        <begin position="212"/>
        <end position="294"/>
    </location>
</feature>
<keyword evidence="5" id="KW-0862">Zinc</keyword>
<organism evidence="9">
    <name type="scientific">Pseudogemmatithrix spongiicola</name>
    <dbReference type="NCBI Taxonomy" id="3062599"/>
    <lineage>
        <taxon>Bacteria</taxon>
        <taxon>Pseudomonadati</taxon>
        <taxon>Gemmatimonadota</taxon>
        <taxon>Gemmatimonadia</taxon>
        <taxon>Gemmatimonadales</taxon>
        <taxon>Gemmatimonadaceae</taxon>
        <taxon>Pseudogemmatithrix</taxon>
    </lineage>
</organism>
<dbReference type="SMART" id="SM00635">
    <property type="entry name" value="BID_2"/>
    <property type="match status" value="2"/>
</dbReference>
<dbReference type="KEGG" id="pspc:Strain318_001219"/>
<evidence type="ECO:0000256" key="7">
    <source>
        <dbReference type="SAM" id="SignalP"/>
    </source>
</evidence>
<feature type="signal peptide" evidence="7">
    <location>
        <begin position="1"/>
        <end position="22"/>
    </location>
</feature>
<dbReference type="InterPro" id="IPR001577">
    <property type="entry name" value="Peptidase_M8"/>
</dbReference>
<evidence type="ECO:0000259" key="8">
    <source>
        <dbReference type="SMART" id="SM00635"/>
    </source>
</evidence>
<dbReference type="EMBL" id="CP130612">
    <property type="protein sequence ID" value="WKW11948.1"/>
    <property type="molecule type" value="Genomic_DNA"/>
</dbReference>
<sequence>MRVTGGRRWALVAATAVLGASACESPTKPPPAIASVVVGPGTALIESGASLQLGVVVTDVNSNPVTNRPVTWTSADTSLVTVTSSGLATAKNNRTNTSASVRVTATIGGVSDDAELLVQPVAAATITLAALAGPIAEGQTPTLTFQARDAGGGLLSGRQPFWESRDTNVVQVSANGQLTPVAFIGTSNRSARVVATLGSVRDSVLVSVAPSALASLEIQPQQPYLRLGYTKRLRVVATTAAGSRITGLPATYTSSNGAVVTTTDAGLVTASTNTTGTSQIIATYGAAADTVTLTVDNCGAGPAGTYPIELRNVGPGLSPAVQEAFDCARARIQSVIRAPISIVTFSTATTTPASCFSQTIDAGTSTGGVIILMRVAPIDGVGAVLGRAGPCSIRSTSRLAVIGLMEFDDADLNNLVTNGTLLPVILHEMLHVIGLGSTWRDPLIPNIYTGDTGDPGFLGERATRACREEHGGTLTCAVQVPVENCVGIPGCGAGTQYGHWRELTFDHELMTGYIDPPRPPFSRMSMAALGDLGYTVDIEQAEHYVMPTPTLRERGILNPQNLRLGLQLPAPVLPTQTVDAQGRVRPLLR</sequence>
<dbReference type="Gene3D" id="3.90.132.10">
    <property type="entry name" value="Leishmanolysin , domain 2"/>
    <property type="match status" value="1"/>
</dbReference>
<dbReference type="SUPFAM" id="SSF55486">
    <property type="entry name" value="Metalloproteases ('zincins'), catalytic domain"/>
    <property type="match status" value="1"/>
</dbReference>
<name>A0AA49JU44_9BACT</name>
<feature type="chain" id="PRO_5041298430" evidence="7">
    <location>
        <begin position="23"/>
        <end position="589"/>
    </location>
</feature>
<evidence type="ECO:0000256" key="4">
    <source>
        <dbReference type="ARBA" id="ARBA00022801"/>
    </source>
</evidence>
<gene>
    <name evidence="9" type="ORF">Strain138_001219</name>
    <name evidence="10" type="ORF">Strain318_001219</name>
</gene>
<comment type="cofactor">
    <cofactor evidence="1">
        <name>Zn(2+)</name>
        <dbReference type="ChEBI" id="CHEBI:29105"/>
    </cofactor>
</comment>
<dbReference type="EMBL" id="CP130613">
    <property type="protein sequence ID" value="WKW14858.1"/>
    <property type="molecule type" value="Genomic_DNA"/>
</dbReference>
<dbReference type="PROSITE" id="PS51257">
    <property type="entry name" value="PROKAR_LIPOPROTEIN"/>
    <property type="match status" value="1"/>
</dbReference>
<dbReference type="InterPro" id="IPR003343">
    <property type="entry name" value="Big_2"/>
</dbReference>
<keyword evidence="4" id="KW-0378">Hydrolase</keyword>
<keyword evidence="3" id="KW-0479">Metal-binding</keyword>
<evidence type="ECO:0000313" key="11">
    <source>
        <dbReference type="Proteomes" id="UP001229955"/>
    </source>
</evidence>
<dbReference type="InterPro" id="IPR008964">
    <property type="entry name" value="Invasin/intimin_cell_adhesion"/>
</dbReference>
<dbReference type="Pfam" id="PF01457">
    <property type="entry name" value="Peptidase_M8"/>
    <property type="match status" value="1"/>
</dbReference>
<keyword evidence="6" id="KW-0482">Metalloprotease</keyword>
<accession>A0AA49JU44</accession>
<dbReference type="GO" id="GO:0007155">
    <property type="term" value="P:cell adhesion"/>
    <property type="evidence" value="ECO:0007669"/>
    <property type="project" value="InterPro"/>
</dbReference>
<evidence type="ECO:0000256" key="6">
    <source>
        <dbReference type="ARBA" id="ARBA00023049"/>
    </source>
</evidence>
<keyword evidence="2" id="KW-0645">Protease</keyword>
<evidence type="ECO:0000313" key="9">
    <source>
        <dbReference type="EMBL" id="WKW11948.1"/>
    </source>
</evidence>
<keyword evidence="11" id="KW-1185">Reference proteome</keyword>
<keyword evidence="7" id="KW-0732">Signal</keyword>
<evidence type="ECO:0000256" key="5">
    <source>
        <dbReference type="ARBA" id="ARBA00022833"/>
    </source>
</evidence>
<dbReference type="GO" id="GO:0016020">
    <property type="term" value="C:membrane"/>
    <property type="evidence" value="ECO:0007669"/>
    <property type="project" value="InterPro"/>
</dbReference>
<dbReference type="Pfam" id="PF02368">
    <property type="entry name" value="Big_2"/>
    <property type="match status" value="1"/>
</dbReference>
<dbReference type="AlphaFoldDB" id="A0AA49JU44"/>
<dbReference type="SUPFAM" id="SSF49373">
    <property type="entry name" value="Invasin/intimin cell-adhesion fragments"/>
    <property type="match status" value="1"/>
</dbReference>
<evidence type="ECO:0000256" key="3">
    <source>
        <dbReference type="ARBA" id="ARBA00022723"/>
    </source>
</evidence>
<reference evidence="9" key="1">
    <citation type="submission" date="2023-07" db="EMBL/GenBank/DDBJ databases">
        <authorList>
            <person name="Haufschild T."/>
            <person name="Kallscheuer N."/>
            <person name="Hammer J."/>
            <person name="Kohn T."/>
            <person name="Kabuu M."/>
            <person name="Jogler M."/>
            <person name="Wohfarth N."/>
            <person name="Heuer A."/>
            <person name="Rohde M."/>
            <person name="van Teeseling M.C.F."/>
            <person name="Jogler C."/>
        </authorList>
    </citation>
    <scope>NUCLEOTIDE SEQUENCE</scope>
    <source>
        <strain evidence="9">Strain 138</strain>
        <strain evidence="10">Strain 318</strain>
    </source>
</reference>
<evidence type="ECO:0000256" key="1">
    <source>
        <dbReference type="ARBA" id="ARBA00001947"/>
    </source>
</evidence>
<dbReference type="RefSeq" id="WP_367887627.1">
    <property type="nucleotide sequence ID" value="NZ_CP130612.1"/>
</dbReference>
<dbReference type="Proteomes" id="UP001229955">
    <property type="component" value="Chromosome"/>
</dbReference>
<protein>
    <submittedName>
        <fullName evidence="9">Ig-like domain-containing protein</fullName>
    </submittedName>
</protein>
<evidence type="ECO:0000256" key="2">
    <source>
        <dbReference type="ARBA" id="ARBA00022670"/>
    </source>
</evidence>
<evidence type="ECO:0000313" key="10">
    <source>
        <dbReference type="EMBL" id="WKW14858.1"/>
    </source>
</evidence>
<proteinExistence type="predicted"/>